<keyword evidence="2 7" id="KW-0812">Transmembrane</keyword>
<keyword evidence="10" id="KW-1185">Reference proteome</keyword>
<sequence>MSNSGAWSPTPPDVNLSENQNRDIVGSVVAIMVLGLASFALRLVTRLMVKGPGLAADDYAIVFAAVMGIGTATTFAFVIVYITCVSATKISILLFYRRVFGTTVVWIVVFGFTLAHWAEVTVTWLAGCRPIDYYWNYWKQYTDPESTTGSCIDAPLFYFSNGIIGLVIDVAILLVPIPTIRRLNMPTTKKVFVGGILLLGSFVCVASAVRIVKVDVLVKSEDFTWAMSQVFIWSCYEPFIGIVCACLPTYGPLVRCWYHPRGRRDIEADMPRVSIPHKTTKSGKRDRANRMHGTIDVTGIRGDDEIELTVDISVNPRTQRSPDSVVGDPGENGLR</sequence>
<evidence type="ECO:0000313" key="10">
    <source>
        <dbReference type="Proteomes" id="UP001301958"/>
    </source>
</evidence>
<evidence type="ECO:0000313" key="9">
    <source>
        <dbReference type="EMBL" id="KAK4221414.1"/>
    </source>
</evidence>
<dbReference type="AlphaFoldDB" id="A0AAN6YLP5"/>
<protein>
    <recommendedName>
        <fullName evidence="8">Rhodopsin domain-containing protein</fullName>
    </recommendedName>
</protein>
<dbReference type="GO" id="GO:0016020">
    <property type="term" value="C:membrane"/>
    <property type="evidence" value="ECO:0007669"/>
    <property type="project" value="UniProtKB-SubCell"/>
</dbReference>
<dbReference type="Pfam" id="PF20684">
    <property type="entry name" value="Fung_rhodopsin"/>
    <property type="match status" value="1"/>
</dbReference>
<evidence type="ECO:0000256" key="6">
    <source>
        <dbReference type="SAM" id="MobiDB-lite"/>
    </source>
</evidence>
<feature type="domain" description="Rhodopsin" evidence="8">
    <location>
        <begin position="74"/>
        <end position="255"/>
    </location>
</feature>
<evidence type="ECO:0000256" key="4">
    <source>
        <dbReference type="ARBA" id="ARBA00023136"/>
    </source>
</evidence>
<evidence type="ECO:0000256" key="5">
    <source>
        <dbReference type="ARBA" id="ARBA00038359"/>
    </source>
</evidence>
<organism evidence="9 10">
    <name type="scientific">Podospora fimiseda</name>
    <dbReference type="NCBI Taxonomy" id="252190"/>
    <lineage>
        <taxon>Eukaryota</taxon>
        <taxon>Fungi</taxon>
        <taxon>Dikarya</taxon>
        <taxon>Ascomycota</taxon>
        <taxon>Pezizomycotina</taxon>
        <taxon>Sordariomycetes</taxon>
        <taxon>Sordariomycetidae</taxon>
        <taxon>Sordariales</taxon>
        <taxon>Podosporaceae</taxon>
        <taxon>Podospora</taxon>
    </lineage>
</organism>
<evidence type="ECO:0000259" key="8">
    <source>
        <dbReference type="Pfam" id="PF20684"/>
    </source>
</evidence>
<dbReference type="InterPro" id="IPR052337">
    <property type="entry name" value="SAT4-like"/>
</dbReference>
<keyword evidence="3 7" id="KW-1133">Transmembrane helix</keyword>
<reference evidence="9" key="1">
    <citation type="journal article" date="2023" name="Mol. Phylogenet. Evol.">
        <title>Genome-scale phylogeny and comparative genomics of the fungal order Sordariales.</title>
        <authorList>
            <person name="Hensen N."/>
            <person name="Bonometti L."/>
            <person name="Westerberg I."/>
            <person name="Brannstrom I.O."/>
            <person name="Guillou S."/>
            <person name="Cros-Aarteil S."/>
            <person name="Calhoun S."/>
            <person name="Haridas S."/>
            <person name="Kuo A."/>
            <person name="Mondo S."/>
            <person name="Pangilinan J."/>
            <person name="Riley R."/>
            <person name="LaButti K."/>
            <person name="Andreopoulos B."/>
            <person name="Lipzen A."/>
            <person name="Chen C."/>
            <person name="Yan M."/>
            <person name="Daum C."/>
            <person name="Ng V."/>
            <person name="Clum A."/>
            <person name="Steindorff A."/>
            <person name="Ohm R.A."/>
            <person name="Martin F."/>
            <person name="Silar P."/>
            <person name="Natvig D.O."/>
            <person name="Lalanne C."/>
            <person name="Gautier V."/>
            <person name="Ament-Velasquez S.L."/>
            <person name="Kruys A."/>
            <person name="Hutchinson M.I."/>
            <person name="Powell A.J."/>
            <person name="Barry K."/>
            <person name="Miller A.N."/>
            <person name="Grigoriev I.V."/>
            <person name="Debuchy R."/>
            <person name="Gladieux P."/>
            <person name="Hiltunen Thoren M."/>
            <person name="Johannesson H."/>
        </authorList>
    </citation>
    <scope>NUCLEOTIDE SEQUENCE</scope>
    <source>
        <strain evidence="9">CBS 990.96</strain>
    </source>
</reference>
<dbReference type="EMBL" id="MU865550">
    <property type="protein sequence ID" value="KAK4221414.1"/>
    <property type="molecule type" value="Genomic_DNA"/>
</dbReference>
<reference evidence="9" key="2">
    <citation type="submission" date="2023-05" db="EMBL/GenBank/DDBJ databases">
        <authorList>
            <consortium name="Lawrence Berkeley National Laboratory"/>
            <person name="Steindorff A."/>
            <person name="Hensen N."/>
            <person name="Bonometti L."/>
            <person name="Westerberg I."/>
            <person name="Brannstrom I.O."/>
            <person name="Guillou S."/>
            <person name="Cros-Aarteil S."/>
            <person name="Calhoun S."/>
            <person name="Haridas S."/>
            <person name="Kuo A."/>
            <person name="Mondo S."/>
            <person name="Pangilinan J."/>
            <person name="Riley R."/>
            <person name="Labutti K."/>
            <person name="Andreopoulos B."/>
            <person name="Lipzen A."/>
            <person name="Chen C."/>
            <person name="Yanf M."/>
            <person name="Daum C."/>
            <person name="Ng V."/>
            <person name="Clum A."/>
            <person name="Ohm R."/>
            <person name="Martin F."/>
            <person name="Silar P."/>
            <person name="Natvig D."/>
            <person name="Lalanne C."/>
            <person name="Gautier V."/>
            <person name="Ament-Velasquez S.L."/>
            <person name="Kruys A."/>
            <person name="Hutchinson M.I."/>
            <person name="Powell A.J."/>
            <person name="Barry K."/>
            <person name="Miller A.N."/>
            <person name="Grigoriev I.V."/>
            <person name="Debuchy R."/>
            <person name="Gladieux P."/>
            <person name="Thoren M.H."/>
            <person name="Johannesson H."/>
        </authorList>
    </citation>
    <scope>NUCLEOTIDE SEQUENCE</scope>
    <source>
        <strain evidence="9">CBS 990.96</strain>
    </source>
</reference>
<dbReference type="InterPro" id="IPR049326">
    <property type="entry name" value="Rhodopsin_dom_fungi"/>
</dbReference>
<feature type="transmembrane region" description="Helical" evidence="7">
    <location>
        <begin position="231"/>
        <end position="254"/>
    </location>
</feature>
<evidence type="ECO:0000256" key="2">
    <source>
        <dbReference type="ARBA" id="ARBA00022692"/>
    </source>
</evidence>
<evidence type="ECO:0000256" key="1">
    <source>
        <dbReference type="ARBA" id="ARBA00004141"/>
    </source>
</evidence>
<gene>
    <name evidence="9" type="ORF">QBC38DRAFT_540152</name>
</gene>
<dbReference type="PANTHER" id="PTHR33048:SF163">
    <property type="entry name" value="INTEGRAL MEMBRANE PROTEIN (AFU_ORTHOLOGUE AFUA_8G05510)"/>
    <property type="match status" value="1"/>
</dbReference>
<comment type="caution">
    <text evidence="9">The sequence shown here is derived from an EMBL/GenBank/DDBJ whole genome shotgun (WGS) entry which is preliminary data.</text>
</comment>
<feature type="transmembrane region" description="Helical" evidence="7">
    <location>
        <begin position="95"/>
        <end position="117"/>
    </location>
</feature>
<feature type="transmembrane region" description="Helical" evidence="7">
    <location>
        <begin position="156"/>
        <end position="179"/>
    </location>
</feature>
<feature type="transmembrane region" description="Helical" evidence="7">
    <location>
        <begin position="191"/>
        <end position="211"/>
    </location>
</feature>
<feature type="transmembrane region" description="Helical" evidence="7">
    <location>
        <begin position="59"/>
        <end position="83"/>
    </location>
</feature>
<feature type="region of interest" description="Disordered" evidence="6">
    <location>
        <begin position="312"/>
        <end position="335"/>
    </location>
</feature>
<comment type="subcellular location">
    <subcellularLocation>
        <location evidence="1">Membrane</location>
        <topology evidence="1">Multi-pass membrane protein</topology>
    </subcellularLocation>
</comment>
<dbReference type="Proteomes" id="UP001301958">
    <property type="component" value="Unassembled WGS sequence"/>
</dbReference>
<feature type="transmembrane region" description="Helical" evidence="7">
    <location>
        <begin position="24"/>
        <end position="44"/>
    </location>
</feature>
<keyword evidence="4 7" id="KW-0472">Membrane</keyword>
<evidence type="ECO:0000256" key="7">
    <source>
        <dbReference type="SAM" id="Phobius"/>
    </source>
</evidence>
<name>A0AAN6YLP5_9PEZI</name>
<comment type="similarity">
    <text evidence="5">Belongs to the SAT4 family.</text>
</comment>
<dbReference type="PANTHER" id="PTHR33048">
    <property type="entry name" value="PTH11-LIKE INTEGRAL MEMBRANE PROTEIN (AFU_ORTHOLOGUE AFUA_5G11245)"/>
    <property type="match status" value="1"/>
</dbReference>
<evidence type="ECO:0000256" key="3">
    <source>
        <dbReference type="ARBA" id="ARBA00022989"/>
    </source>
</evidence>
<accession>A0AAN6YLP5</accession>
<proteinExistence type="inferred from homology"/>